<evidence type="ECO:0000256" key="6">
    <source>
        <dbReference type="SAM" id="Phobius"/>
    </source>
</evidence>
<dbReference type="Pfam" id="PF00520">
    <property type="entry name" value="Ion_trans"/>
    <property type="match status" value="1"/>
</dbReference>
<dbReference type="GO" id="GO:0005216">
    <property type="term" value="F:monoatomic ion channel activity"/>
    <property type="evidence" value="ECO:0007669"/>
    <property type="project" value="InterPro"/>
</dbReference>
<keyword evidence="3 6" id="KW-1133">Transmembrane helix</keyword>
<accession>A0A836HS33</accession>
<sequence length="252" mass="27097">MTQELSVRPAHLSQQPVSAEGHREVDNDAYQRSLLVANDGCRFVAMGICCIPSESGAVARDCPCHVRDFTRDFQVRGLRAALHASEATTTASAGGAPTLLVIVPLVKSVPFAVLLMVLSVIAIVLLAVVSTSTPDSATRMLHFICAALAIIFIVPVVLRFRADGAEPTLADICNIADVLGAVSGVVEEATSSLLHYRVVGVVRVLRYVRVANYLLPAVPIRVSLYSSHRSSFSMLHPYAVRLDEHAALCRKL</sequence>
<dbReference type="KEGG" id="lmat:92515587"/>
<comment type="caution">
    <text evidence="8">The sequence shown here is derived from an EMBL/GenBank/DDBJ whole genome shotgun (WGS) entry which is preliminary data.</text>
</comment>
<gene>
    <name evidence="8" type="ORF">LSCM1_05627</name>
</gene>
<reference evidence="8 9" key="1">
    <citation type="submission" date="2021-03" db="EMBL/GenBank/DDBJ databases">
        <title>Leishmania (Mundinia) martiniquensis Genome sequencing and assembly.</title>
        <authorList>
            <person name="Almutairi H."/>
            <person name="Gatherer D."/>
        </authorList>
    </citation>
    <scope>NUCLEOTIDE SEQUENCE [LARGE SCALE GENOMIC DNA]</scope>
    <source>
        <strain evidence="8">LSCM1</strain>
    </source>
</reference>
<evidence type="ECO:0000256" key="1">
    <source>
        <dbReference type="ARBA" id="ARBA00004141"/>
    </source>
</evidence>
<keyword evidence="9" id="KW-1185">Reference proteome</keyword>
<evidence type="ECO:0000256" key="3">
    <source>
        <dbReference type="ARBA" id="ARBA00022989"/>
    </source>
</evidence>
<keyword evidence="2 6" id="KW-0812">Transmembrane</keyword>
<comment type="subcellular location">
    <subcellularLocation>
        <location evidence="1">Membrane</location>
        <topology evidence="1">Multi-pass membrane protein</topology>
    </subcellularLocation>
</comment>
<evidence type="ECO:0000256" key="4">
    <source>
        <dbReference type="ARBA" id="ARBA00023136"/>
    </source>
</evidence>
<feature type="transmembrane region" description="Helical" evidence="6">
    <location>
        <begin position="140"/>
        <end position="158"/>
    </location>
</feature>
<feature type="region of interest" description="Disordered" evidence="5">
    <location>
        <begin position="1"/>
        <end position="23"/>
    </location>
</feature>
<dbReference type="RefSeq" id="XP_067179710.1">
    <property type="nucleotide sequence ID" value="XM_067323075.1"/>
</dbReference>
<dbReference type="GeneID" id="92515587"/>
<dbReference type="InterPro" id="IPR005821">
    <property type="entry name" value="Ion_trans_dom"/>
</dbReference>
<evidence type="ECO:0000313" key="9">
    <source>
        <dbReference type="Proteomes" id="UP000673552"/>
    </source>
</evidence>
<dbReference type="EMBL" id="JAFEUZ010000017">
    <property type="protein sequence ID" value="KAG5481603.1"/>
    <property type="molecule type" value="Genomic_DNA"/>
</dbReference>
<evidence type="ECO:0000259" key="7">
    <source>
        <dbReference type="Pfam" id="PF00520"/>
    </source>
</evidence>
<evidence type="ECO:0000313" key="8">
    <source>
        <dbReference type="EMBL" id="KAG5481603.1"/>
    </source>
</evidence>
<feature type="domain" description="Ion transport" evidence="7">
    <location>
        <begin position="110"/>
        <end position="214"/>
    </location>
</feature>
<dbReference type="GO" id="GO:0016020">
    <property type="term" value="C:membrane"/>
    <property type="evidence" value="ECO:0007669"/>
    <property type="project" value="UniProtKB-SubCell"/>
</dbReference>
<dbReference type="Gene3D" id="1.20.120.350">
    <property type="entry name" value="Voltage-gated potassium channels. Chain C"/>
    <property type="match status" value="1"/>
</dbReference>
<dbReference type="Proteomes" id="UP000673552">
    <property type="component" value="Chromosome 17"/>
</dbReference>
<evidence type="ECO:0000256" key="5">
    <source>
        <dbReference type="SAM" id="MobiDB-lite"/>
    </source>
</evidence>
<dbReference type="InterPro" id="IPR027359">
    <property type="entry name" value="Volt_channel_dom_sf"/>
</dbReference>
<feature type="transmembrane region" description="Helical" evidence="6">
    <location>
        <begin position="109"/>
        <end position="128"/>
    </location>
</feature>
<proteinExistence type="predicted"/>
<name>A0A836HS33_9TRYP</name>
<evidence type="ECO:0000256" key="2">
    <source>
        <dbReference type="ARBA" id="ARBA00022692"/>
    </source>
</evidence>
<dbReference type="AlphaFoldDB" id="A0A836HS33"/>
<keyword evidence="4 6" id="KW-0472">Membrane</keyword>
<protein>
    <recommendedName>
        <fullName evidence="7">Ion transport domain-containing protein</fullName>
    </recommendedName>
</protein>
<organism evidence="8 9">
    <name type="scientific">Leishmania martiniquensis</name>
    <dbReference type="NCBI Taxonomy" id="1580590"/>
    <lineage>
        <taxon>Eukaryota</taxon>
        <taxon>Discoba</taxon>
        <taxon>Euglenozoa</taxon>
        <taxon>Kinetoplastea</taxon>
        <taxon>Metakinetoplastina</taxon>
        <taxon>Trypanosomatida</taxon>
        <taxon>Trypanosomatidae</taxon>
        <taxon>Leishmaniinae</taxon>
        <taxon>Leishmania</taxon>
    </lineage>
</organism>